<accession>A0AAD7D5M9</accession>
<proteinExistence type="predicted"/>
<gene>
    <name evidence="2" type="ORF">B0H17DRAFT_1076944</name>
</gene>
<sequence>MPSLDLQSAARGSRYPHAVPKYLQRVDRYRPLQSCPLGGYPHQIPPRRGLRPIARDLAKSRT</sequence>
<organism evidence="2 3">
    <name type="scientific">Mycena rosella</name>
    <name type="common">Pink bonnet</name>
    <name type="synonym">Agaricus rosellus</name>
    <dbReference type="NCBI Taxonomy" id="1033263"/>
    <lineage>
        <taxon>Eukaryota</taxon>
        <taxon>Fungi</taxon>
        <taxon>Dikarya</taxon>
        <taxon>Basidiomycota</taxon>
        <taxon>Agaricomycotina</taxon>
        <taxon>Agaricomycetes</taxon>
        <taxon>Agaricomycetidae</taxon>
        <taxon>Agaricales</taxon>
        <taxon>Marasmiineae</taxon>
        <taxon>Mycenaceae</taxon>
        <taxon>Mycena</taxon>
    </lineage>
</organism>
<dbReference type="Proteomes" id="UP001221757">
    <property type="component" value="Unassembled WGS sequence"/>
</dbReference>
<dbReference type="AlphaFoldDB" id="A0AAD7D5M9"/>
<evidence type="ECO:0000313" key="3">
    <source>
        <dbReference type="Proteomes" id="UP001221757"/>
    </source>
</evidence>
<dbReference type="EMBL" id="JARKIE010000123">
    <property type="protein sequence ID" value="KAJ7680115.1"/>
    <property type="molecule type" value="Genomic_DNA"/>
</dbReference>
<evidence type="ECO:0000256" key="1">
    <source>
        <dbReference type="SAM" id="MobiDB-lite"/>
    </source>
</evidence>
<comment type="caution">
    <text evidence="2">The sequence shown here is derived from an EMBL/GenBank/DDBJ whole genome shotgun (WGS) entry which is preliminary data.</text>
</comment>
<keyword evidence="3" id="KW-1185">Reference proteome</keyword>
<name>A0AAD7D5M9_MYCRO</name>
<feature type="region of interest" description="Disordered" evidence="1">
    <location>
        <begin position="38"/>
        <end position="62"/>
    </location>
</feature>
<feature type="compositionally biased region" description="Basic and acidic residues" evidence="1">
    <location>
        <begin position="53"/>
        <end position="62"/>
    </location>
</feature>
<reference evidence="2" key="1">
    <citation type="submission" date="2023-03" db="EMBL/GenBank/DDBJ databases">
        <title>Massive genome expansion in bonnet fungi (Mycena s.s.) driven by repeated elements and novel gene families across ecological guilds.</title>
        <authorList>
            <consortium name="Lawrence Berkeley National Laboratory"/>
            <person name="Harder C.B."/>
            <person name="Miyauchi S."/>
            <person name="Viragh M."/>
            <person name="Kuo A."/>
            <person name="Thoen E."/>
            <person name="Andreopoulos B."/>
            <person name="Lu D."/>
            <person name="Skrede I."/>
            <person name="Drula E."/>
            <person name="Henrissat B."/>
            <person name="Morin E."/>
            <person name="Kohler A."/>
            <person name="Barry K."/>
            <person name="LaButti K."/>
            <person name="Morin E."/>
            <person name="Salamov A."/>
            <person name="Lipzen A."/>
            <person name="Mereny Z."/>
            <person name="Hegedus B."/>
            <person name="Baldrian P."/>
            <person name="Stursova M."/>
            <person name="Weitz H."/>
            <person name="Taylor A."/>
            <person name="Grigoriev I.V."/>
            <person name="Nagy L.G."/>
            <person name="Martin F."/>
            <person name="Kauserud H."/>
        </authorList>
    </citation>
    <scope>NUCLEOTIDE SEQUENCE</scope>
    <source>
        <strain evidence="2">CBHHK067</strain>
    </source>
</reference>
<protein>
    <submittedName>
        <fullName evidence="2">Uncharacterized protein</fullName>
    </submittedName>
</protein>
<evidence type="ECO:0000313" key="2">
    <source>
        <dbReference type="EMBL" id="KAJ7680115.1"/>
    </source>
</evidence>